<evidence type="ECO:0000313" key="1">
    <source>
        <dbReference type="EMBL" id="ESL11428.1"/>
    </source>
</evidence>
<comment type="caution">
    <text evidence="1">The sequence shown here is derived from an EMBL/GenBank/DDBJ whole genome shotgun (WGS) entry which is preliminary data.</text>
</comment>
<protein>
    <submittedName>
        <fullName evidence="1">Uncharacterized protein</fullName>
    </submittedName>
</protein>
<dbReference type="AlphaFoldDB" id="A0A061J7L1"/>
<evidence type="ECO:0000313" key="2">
    <source>
        <dbReference type="Proteomes" id="UP000031737"/>
    </source>
</evidence>
<sequence>MDVVCDGVLCRVEVQGYVISCTPLEGEARDARERVFTRSEITQLLRSRRDAGTVKVVVGTTTLLMRFVDSRDRERFISQLQGMEGAGGDTEQWVASTICQTAVDLGLLDEAALEALLREEFPRGVAVAFDAVGSLVDPKTFRLCPITDQLESDIFRQVPILAKVFVRRVTDEETRQRFWEAVVRKYFCFSRTFLEEEMRELEAADTASSAPTSEEGNLSSINVMSGRALPKVKASAAHALIPADAAPISGTPSLALLFCGRPTPPRRGWRYWQCELQRSLCALKREVAHPAPVSRVLPKESTNRETLELLRKFWRRDMLQKRALRSKLNSLKVTGGGILQRQCVLRARAFLRQLGPEGEEKTDEQEEGR</sequence>
<dbReference type="Proteomes" id="UP000031737">
    <property type="component" value="Unassembled WGS sequence"/>
</dbReference>
<name>A0A061J7L1_TRYRA</name>
<dbReference type="OrthoDB" id="242780at2759"/>
<reference evidence="1 2" key="1">
    <citation type="submission" date="2013-07" db="EMBL/GenBank/DDBJ databases">
        <authorList>
            <person name="Stoco P.H."/>
            <person name="Wagner G."/>
            <person name="Gerber A."/>
            <person name="Zaha A."/>
            <person name="Thompson C."/>
            <person name="Bartholomeu D.C."/>
            <person name="Luckemeyer D.D."/>
            <person name="Bahia D."/>
            <person name="Loreto E."/>
            <person name="Prestes E.B."/>
            <person name="Lima F.M."/>
            <person name="Rodrigues-Luiz G."/>
            <person name="Vallejo G.A."/>
            <person name="Filho J.F."/>
            <person name="Monteiro K.M."/>
            <person name="Tyler K.M."/>
            <person name="de Almeida L.G."/>
            <person name="Ortiz M.F."/>
            <person name="Siervo M.A."/>
            <person name="de Moraes M.H."/>
            <person name="Cunha O.L."/>
            <person name="Mendonca-Neto R."/>
            <person name="Silva R."/>
            <person name="Teixeira S.M."/>
            <person name="Murta S.M."/>
            <person name="Sincero T.C."/>
            <person name="Mendes T.A."/>
            <person name="Urmenyi T.P."/>
            <person name="Silva V.G."/>
            <person name="da Rocha W.D."/>
            <person name="Andersson B."/>
            <person name="Romanha A.J."/>
            <person name="Steindel M."/>
            <person name="de Vasconcelos A.T."/>
            <person name="Grisard E.C."/>
        </authorList>
    </citation>
    <scope>NUCLEOTIDE SEQUENCE [LARGE SCALE GENOMIC DNA]</scope>
    <source>
        <strain evidence="1 2">SC58</strain>
    </source>
</reference>
<proteinExistence type="predicted"/>
<accession>A0A061J7L1</accession>
<dbReference type="VEuPathDB" id="TriTrypDB:TRSC58_00820"/>
<gene>
    <name evidence="1" type="ORF">TRSC58_00820</name>
</gene>
<organism evidence="1 2">
    <name type="scientific">Trypanosoma rangeli SC58</name>
    <dbReference type="NCBI Taxonomy" id="429131"/>
    <lineage>
        <taxon>Eukaryota</taxon>
        <taxon>Discoba</taxon>
        <taxon>Euglenozoa</taxon>
        <taxon>Kinetoplastea</taxon>
        <taxon>Metakinetoplastina</taxon>
        <taxon>Trypanosomatida</taxon>
        <taxon>Trypanosomatidae</taxon>
        <taxon>Trypanosoma</taxon>
        <taxon>Herpetosoma</taxon>
    </lineage>
</organism>
<keyword evidence="2" id="KW-1185">Reference proteome</keyword>
<dbReference type="EMBL" id="AUPL01000820">
    <property type="protein sequence ID" value="ESL11428.1"/>
    <property type="molecule type" value="Genomic_DNA"/>
</dbReference>